<reference evidence="1" key="1">
    <citation type="submission" date="2023-01" db="EMBL/GenBank/DDBJ databases">
        <authorList>
            <person name="Piombo E."/>
        </authorList>
    </citation>
    <scope>NUCLEOTIDE SEQUENCE</scope>
</reference>
<evidence type="ECO:0000313" key="1">
    <source>
        <dbReference type="EMBL" id="CAI6088580.1"/>
    </source>
</evidence>
<evidence type="ECO:0000313" key="2">
    <source>
        <dbReference type="Proteomes" id="UP001160390"/>
    </source>
</evidence>
<proteinExistence type="predicted"/>
<organism evidence="1 2">
    <name type="scientific">Clonostachys chloroleuca</name>
    <dbReference type="NCBI Taxonomy" id="1926264"/>
    <lineage>
        <taxon>Eukaryota</taxon>
        <taxon>Fungi</taxon>
        <taxon>Dikarya</taxon>
        <taxon>Ascomycota</taxon>
        <taxon>Pezizomycotina</taxon>
        <taxon>Sordariomycetes</taxon>
        <taxon>Hypocreomycetidae</taxon>
        <taxon>Hypocreales</taxon>
        <taxon>Bionectriaceae</taxon>
        <taxon>Clonostachys</taxon>
    </lineage>
</organism>
<gene>
    <name evidence="1" type="ORF">CCHLO57077_00015348</name>
</gene>
<accession>A0AA35M1U7</accession>
<dbReference type="AlphaFoldDB" id="A0AA35M1U7"/>
<dbReference type="Proteomes" id="UP001160390">
    <property type="component" value="Unassembled WGS sequence"/>
</dbReference>
<comment type="caution">
    <text evidence="1">The sequence shown here is derived from an EMBL/GenBank/DDBJ whole genome shotgun (WGS) entry which is preliminary data.</text>
</comment>
<keyword evidence="2" id="KW-1185">Reference proteome</keyword>
<name>A0AA35M1U7_9HYPO</name>
<dbReference type="EMBL" id="CABFNP030000835">
    <property type="protein sequence ID" value="CAI6088580.1"/>
    <property type="molecule type" value="Genomic_DNA"/>
</dbReference>
<protein>
    <submittedName>
        <fullName evidence="1">Uncharacterized protein</fullName>
    </submittedName>
</protein>
<sequence>MSLPTNWGIFLGDNEALSIRDLGDTYKPIGSQALIKVKYSAINPAYLKHFYVGLGGSITGYDWVGTLGNNCLGRYSCKLAATEYWFISELYDY</sequence>